<evidence type="ECO:0000259" key="1">
    <source>
        <dbReference type="Pfam" id="PF13640"/>
    </source>
</evidence>
<dbReference type="OrthoDB" id="484647at2"/>
<dbReference type="KEGG" id="gbi:PG2T_09075"/>
<evidence type="ECO:0000313" key="2">
    <source>
        <dbReference type="EMBL" id="ANX04310.1"/>
    </source>
</evidence>
<dbReference type="Gene3D" id="2.60.120.620">
    <property type="entry name" value="q2cbj1_9rhob like domain"/>
    <property type="match status" value="1"/>
</dbReference>
<dbReference type="RefSeq" id="WP_068804389.1">
    <property type="nucleotide sequence ID" value="NZ_CP014671.1"/>
</dbReference>
<proteinExistence type="predicted"/>
<organism evidence="2 3">
    <name type="scientific">Immundisolibacter cernigliae</name>
    <dbReference type="NCBI Taxonomy" id="1810504"/>
    <lineage>
        <taxon>Bacteria</taxon>
        <taxon>Pseudomonadati</taxon>
        <taxon>Pseudomonadota</taxon>
        <taxon>Gammaproteobacteria</taxon>
        <taxon>Immundisolibacterales</taxon>
        <taxon>Immundisolibacteraceae</taxon>
        <taxon>Immundisolibacter</taxon>
    </lineage>
</organism>
<evidence type="ECO:0000313" key="3">
    <source>
        <dbReference type="Proteomes" id="UP000092952"/>
    </source>
</evidence>
<protein>
    <recommendedName>
        <fullName evidence="1">Prolyl 4-hydroxylase alpha subunit Fe(2+) 2OG dioxygenase domain-containing protein</fullName>
    </recommendedName>
</protein>
<keyword evidence="3" id="KW-1185">Reference proteome</keyword>
<accession>A0A1B1YTW4</accession>
<reference evidence="3" key="1">
    <citation type="submission" date="2016-03" db="EMBL/GenBank/DDBJ databases">
        <title>Complete genome sequence of Solimmundus cernigliae, representing a novel lineage of polycyclic aromatic hydrocarbon degraders within the Gammaproteobacteria.</title>
        <authorList>
            <person name="Singleton D.R."/>
            <person name="Dickey A.N."/>
            <person name="Scholl E.H."/>
            <person name="Wright F.A."/>
            <person name="Aitken M.D."/>
        </authorList>
    </citation>
    <scope>NUCLEOTIDE SEQUENCE [LARGE SCALE GENOMIC DNA]</scope>
    <source>
        <strain evidence="3">TR3.2</strain>
    </source>
</reference>
<name>A0A1B1YTW4_9GAMM</name>
<gene>
    <name evidence="2" type="ORF">PG2T_09075</name>
</gene>
<dbReference type="InterPro" id="IPR044862">
    <property type="entry name" value="Pro_4_hyd_alph_FE2OG_OXY"/>
</dbReference>
<dbReference type="EMBL" id="CP014671">
    <property type="protein sequence ID" value="ANX04310.1"/>
    <property type="molecule type" value="Genomic_DNA"/>
</dbReference>
<sequence>MSDLRYLDKARLDALDAAYFQARRPFPWINPEALLTPAAFQTLYETLPDLELFEKNFGVERKYGQQSHDRYALDYRPDLPLEAPWHEFVTELNGPVYTAFLTRMLGVRSVSLSCHWHYTPNGCSVSPHCDAKRKLGSHIFYFNTDKDWDPSWGGETLVLESEHRLEPSSAPTLDAFKRITASEAIGNRSLLFARTDHSWHAVREIHCPPQALRKVFILVIEPGAAWWRKLLPARLARGY</sequence>
<dbReference type="Proteomes" id="UP000092952">
    <property type="component" value="Chromosome"/>
</dbReference>
<dbReference type="AlphaFoldDB" id="A0A1B1YTW4"/>
<feature type="domain" description="Prolyl 4-hydroxylase alpha subunit Fe(2+) 2OG dioxygenase" evidence="1">
    <location>
        <begin position="118"/>
        <end position="209"/>
    </location>
</feature>
<dbReference type="InParanoid" id="A0A1B1YTW4"/>
<dbReference type="STRING" id="1810504.PG2T_09075"/>
<dbReference type="Pfam" id="PF13640">
    <property type="entry name" value="2OG-FeII_Oxy_3"/>
    <property type="match status" value="1"/>
</dbReference>